<accession>A0AB39N7B6</accession>
<reference evidence="1" key="1">
    <citation type="submission" date="2024-07" db="EMBL/GenBank/DDBJ databases">
        <authorList>
            <person name="Yu S.T."/>
        </authorList>
    </citation>
    <scope>NUCLEOTIDE SEQUENCE</scope>
    <source>
        <strain evidence="1">R11</strain>
    </source>
</reference>
<gene>
    <name evidence="1" type="ORF">AB5J55_35035</name>
</gene>
<organism evidence="1">
    <name type="scientific">Streptomyces sp. R11</name>
    <dbReference type="NCBI Taxonomy" id="3238625"/>
    <lineage>
        <taxon>Bacteria</taxon>
        <taxon>Bacillati</taxon>
        <taxon>Actinomycetota</taxon>
        <taxon>Actinomycetes</taxon>
        <taxon>Kitasatosporales</taxon>
        <taxon>Streptomycetaceae</taxon>
        <taxon>Streptomyces</taxon>
    </lineage>
</organism>
<proteinExistence type="predicted"/>
<dbReference type="AlphaFoldDB" id="A0AB39N7B6"/>
<protein>
    <submittedName>
        <fullName evidence="1">Uncharacterized protein</fullName>
    </submittedName>
</protein>
<dbReference type="EMBL" id="CP163432">
    <property type="protein sequence ID" value="XDQ14490.1"/>
    <property type="molecule type" value="Genomic_DNA"/>
</dbReference>
<name>A0AB39N7B6_9ACTN</name>
<evidence type="ECO:0000313" key="1">
    <source>
        <dbReference type="EMBL" id="XDQ14490.1"/>
    </source>
</evidence>
<dbReference type="RefSeq" id="WP_369274452.1">
    <property type="nucleotide sequence ID" value="NZ_CP163432.1"/>
</dbReference>
<sequence length="148" mass="16697">MLDVAYIAVEDLPPGRLAQIDEDRGRVRVRVDRRAPLPDVIRQLNVEVDQFLATSHWFQLWADEIVSRETPGCPLRVVYRIDPRAPEGDVAMGERKGLITIYVSPAFNTEQFAAAMNPATEEQLAGGRWFQMYAGEIIDNSPEPMSKV</sequence>